<dbReference type="PANTHER" id="PTHR28572:SF1">
    <property type="entry name" value="COILED-COIL DOMAIN-CONTAINING PROTEIN 103"/>
    <property type="match status" value="1"/>
</dbReference>
<evidence type="ECO:0000259" key="11">
    <source>
        <dbReference type="Pfam" id="PF13877"/>
    </source>
</evidence>
<dbReference type="STRING" id="610380.E2BT67"/>
<comment type="subcellular location">
    <subcellularLocation>
        <location evidence="2">Cell projection</location>
        <location evidence="2">Cilium</location>
        <location evidence="2">Flagellum</location>
    </subcellularLocation>
    <subcellularLocation>
        <location evidence="3">Cytoplasm</location>
    </subcellularLocation>
</comment>
<dbReference type="GO" id="GO:0036157">
    <property type="term" value="C:outer dynein arm"/>
    <property type="evidence" value="ECO:0007669"/>
    <property type="project" value="InterPro"/>
</dbReference>
<keyword evidence="8" id="KW-0969">Cilium</keyword>
<keyword evidence="5" id="KW-0963">Cytoplasm</keyword>
<dbReference type="GO" id="GO:0031514">
    <property type="term" value="C:motile cilium"/>
    <property type="evidence" value="ECO:0007669"/>
    <property type="project" value="UniProtKB-SubCell"/>
</dbReference>
<feature type="domain" description="RNA-polymerase II-associated protein 3-like C-terminal" evidence="11">
    <location>
        <begin position="109"/>
        <end position="196"/>
    </location>
</feature>
<dbReference type="Proteomes" id="UP000008237">
    <property type="component" value="Unassembled WGS sequence"/>
</dbReference>
<evidence type="ECO:0000256" key="3">
    <source>
        <dbReference type="ARBA" id="ARBA00004496"/>
    </source>
</evidence>
<keyword evidence="14" id="KW-1185">Reference proteome</keyword>
<reference evidence="13 14" key="1">
    <citation type="journal article" date="2010" name="Science">
        <title>Genomic comparison of the ants Camponotus floridanus and Harpegnathos saltator.</title>
        <authorList>
            <person name="Bonasio R."/>
            <person name="Zhang G."/>
            <person name="Ye C."/>
            <person name="Mutti N.S."/>
            <person name="Fang X."/>
            <person name="Qin N."/>
            <person name="Donahue G."/>
            <person name="Yang P."/>
            <person name="Li Q."/>
            <person name="Li C."/>
            <person name="Zhang P."/>
            <person name="Huang Z."/>
            <person name="Berger S.L."/>
            <person name="Reinberg D."/>
            <person name="Wang J."/>
            <person name="Liebig J."/>
        </authorList>
    </citation>
    <scope>NUCLEOTIDE SEQUENCE [LARGE SCALE GENOMIC DNA]</scope>
    <source>
        <strain evidence="13 14">R22 G/1</strain>
    </source>
</reference>
<comment type="similarity">
    <text evidence="10">Belongs to the DNAAF19/PR46b family.</text>
</comment>
<dbReference type="InterPro" id="IPR042422">
    <property type="entry name" value="CC103"/>
</dbReference>
<evidence type="ECO:0000256" key="4">
    <source>
        <dbReference type="ARBA" id="ARBA00011738"/>
    </source>
</evidence>
<name>E2BT67_HARSA</name>
<dbReference type="GO" id="GO:0036159">
    <property type="term" value="P:inner dynein arm assembly"/>
    <property type="evidence" value="ECO:0007669"/>
    <property type="project" value="TreeGrafter"/>
</dbReference>
<dbReference type="InterPro" id="IPR031733">
    <property type="entry name" value="Dynein_attach_N"/>
</dbReference>
<evidence type="ECO:0000313" key="14">
    <source>
        <dbReference type="Proteomes" id="UP000008237"/>
    </source>
</evidence>
<keyword evidence="7" id="KW-0282">Flagellum</keyword>
<evidence type="ECO:0000256" key="8">
    <source>
        <dbReference type="ARBA" id="ARBA00023069"/>
    </source>
</evidence>
<dbReference type="InParanoid" id="E2BT67"/>
<protein>
    <submittedName>
        <fullName evidence="13">Coiled-coil domain-containing protein 103</fullName>
    </submittedName>
</protein>
<comment type="subunit">
    <text evidence="4">Homodimer.</text>
</comment>
<dbReference type="Pfam" id="PF15867">
    <property type="entry name" value="Dynein_attach_N"/>
    <property type="match status" value="1"/>
</dbReference>
<evidence type="ECO:0000256" key="6">
    <source>
        <dbReference type="ARBA" id="ARBA00022794"/>
    </source>
</evidence>
<keyword evidence="9" id="KW-0966">Cell projection</keyword>
<dbReference type="GO" id="GO:0003351">
    <property type="term" value="P:epithelial cilium movement involved in extracellular fluid movement"/>
    <property type="evidence" value="ECO:0007669"/>
    <property type="project" value="TreeGrafter"/>
</dbReference>
<evidence type="ECO:0000256" key="1">
    <source>
        <dbReference type="ARBA" id="ARBA00004048"/>
    </source>
</evidence>
<evidence type="ECO:0000256" key="10">
    <source>
        <dbReference type="ARBA" id="ARBA00049986"/>
    </source>
</evidence>
<dbReference type="GO" id="GO:0007368">
    <property type="term" value="P:determination of left/right symmetry"/>
    <property type="evidence" value="ECO:0007669"/>
    <property type="project" value="TreeGrafter"/>
</dbReference>
<dbReference type="PANTHER" id="PTHR28572">
    <property type="entry name" value="COILED-COIL DOMAIN-CONTAINING PROTEIN 103"/>
    <property type="match status" value="1"/>
</dbReference>
<dbReference type="OrthoDB" id="447931at2759"/>
<dbReference type="AlphaFoldDB" id="E2BT67"/>
<dbReference type="Pfam" id="PF13877">
    <property type="entry name" value="RPAP3_C"/>
    <property type="match status" value="1"/>
</dbReference>
<gene>
    <name evidence="13" type="ORF">EAI_03777</name>
</gene>
<comment type="function">
    <text evidence="1">Dynein-attachment factor required for cilia motility.</text>
</comment>
<evidence type="ECO:0000256" key="7">
    <source>
        <dbReference type="ARBA" id="ARBA00022846"/>
    </source>
</evidence>
<evidence type="ECO:0000313" key="13">
    <source>
        <dbReference type="EMBL" id="EFN81069.1"/>
    </source>
</evidence>
<dbReference type="OMA" id="YRNWRRH"/>
<accession>E2BT67</accession>
<evidence type="ECO:0000256" key="5">
    <source>
        <dbReference type="ARBA" id="ARBA00022490"/>
    </source>
</evidence>
<organism evidence="14">
    <name type="scientific">Harpegnathos saltator</name>
    <name type="common">Jerdon's jumping ant</name>
    <dbReference type="NCBI Taxonomy" id="610380"/>
    <lineage>
        <taxon>Eukaryota</taxon>
        <taxon>Metazoa</taxon>
        <taxon>Ecdysozoa</taxon>
        <taxon>Arthropoda</taxon>
        <taxon>Hexapoda</taxon>
        <taxon>Insecta</taxon>
        <taxon>Pterygota</taxon>
        <taxon>Neoptera</taxon>
        <taxon>Endopterygota</taxon>
        <taxon>Hymenoptera</taxon>
        <taxon>Apocrita</taxon>
        <taxon>Aculeata</taxon>
        <taxon>Formicoidea</taxon>
        <taxon>Formicidae</taxon>
        <taxon>Ponerinae</taxon>
        <taxon>Ponerini</taxon>
        <taxon>Harpegnathos</taxon>
    </lineage>
</organism>
<keyword evidence="6" id="KW-0970">Cilium biogenesis/degradation</keyword>
<evidence type="ECO:0000259" key="12">
    <source>
        <dbReference type="Pfam" id="PF15867"/>
    </source>
</evidence>
<dbReference type="GO" id="GO:0005576">
    <property type="term" value="C:extracellular region"/>
    <property type="evidence" value="ECO:0007669"/>
    <property type="project" value="GOC"/>
</dbReference>
<evidence type="ECO:0000256" key="9">
    <source>
        <dbReference type="ARBA" id="ARBA00023273"/>
    </source>
</evidence>
<evidence type="ECO:0000256" key="2">
    <source>
        <dbReference type="ARBA" id="ARBA00004230"/>
    </source>
</evidence>
<dbReference type="EMBL" id="GL450384">
    <property type="protein sequence ID" value="EFN81069.1"/>
    <property type="molecule type" value="Genomic_DNA"/>
</dbReference>
<dbReference type="InterPro" id="IPR025986">
    <property type="entry name" value="RPAP3-like_C"/>
</dbReference>
<sequence length="236" mass="27270">MSALRAPMDYKSLEEELHAALAADELYKLQNDAKLRAVEQGVPTYEHFRQMVNAAHLKPLDRNDVKPKIGVQWNPVSNSTRHPIASAIWRKSKRAEGNKRDVKAEASEACEDFLRHWRTLEDYSERLAYMWGLRHVLQTRIFRVEIPTFFLGDLMNVCLHCVSEVDDVTQIIEILDILSTCSRFDLTVYFMTKDEQVACKQLFQQLRLRGRSRDKSSEDAIVPLAAKYRIELDASS</sequence>
<feature type="domain" description="Dynein attachment factor N-terminal" evidence="12">
    <location>
        <begin position="8"/>
        <end position="74"/>
    </location>
</feature>
<proteinExistence type="inferred from homology"/>